<comment type="caution">
    <text evidence="9">The sequence shown here is derived from an EMBL/GenBank/DDBJ whole genome shotgun (WGS) entry which is preliminary data.</text>
</comment>
<sequence>MRAHIGWFLVRVGIATKMDLTSIRDAFDRVSKKQKVSYSKTHEVIDKVQQEIETVARALAEIPDGPDGRDRRRALVVELQSKLTEMGPSVQVGAAQKEVNLAVSKYGKVVDKIFCTDIANAYRDVPFDTNVIDQMVAVHFYRQGLFELGDCFVKESQEVDGTSLKAPFYEMYQVLEQMKAKNLEPAMCWARKHHDELQKKGSSLEFKLHQLQFVNLLHQGARNAALHYARSCFAPLASNHMTEIQRLMGCLLWAGRLHSSPYADMLADTQWDNVATEFTRECCSLLGQAYESPLQVVISAGAQALPTLVKLATIMANKKQEWHNMKQLPVEIELSKEFQFHSIFACPVSKDPSTADNPPMLMPCGHVLCKQSIQKLAKGNFRTFKCPYCPSETTVALCRQIYF</sequence>
<dbReference type="InterPro" id="IPR027370">
    <property type="entry name" value="Znf-RING_euk"/>
</dbReference>
<dbReference type="Pfam" id="PF13445">
    <property type="entry name" value="zf-RING_UBOX"/>
    <property type="match status" value="1"/>
</dbReference>
<evidence type="ECO:0000256" key="5">
    <source>
        <dbReference type="ARBA" id="ARBA00022833"/>
    </source>
</evidence>
<dbReference type="Pfam" id="PF10607">
    <property type="entry name" value="CTLH"/>
    <property type="match status" value="1"/>
</dbReference>
<dbReference type="PANTHER" id="PTHR12170:SF3">
    <property type="entry name" value="GH10162P"/>
    <property type="match status" value="1"/>
</dbReference>
<accession>A0ABD3GPC5</accession>
<evidence type="ECO:0000313" key="9">
    <source>
        <dbReference type="EMBL" id="KAL3680446.1"/>
    </source>
</evidence>
<keyword evidence="3" id="KW-0479">Metal-binding</keyword>
<dbReference type="GO" id="GO:0008270">
    <property type="term" value="F:zinc ion binding"/>
    <property type="evidence" value="ECO:0007669"/>
    <property type="project" value="UniProtKB-KW"/>
</dbReference>
<dbReference type="EMBL" id="JBJQOH010000007">
    <property type="protein sequence ID" value="KAL3680446.1"/>
    <property type="molecule type" value="Genomic_DNA"/>
</dbReference>
<evidence type="ECO:0000256" key="1">
    <source>
        <dbReference type="ARBA" id="ARBA00004496"/>
    </source>
</evidence>
<dbReference type="Proteomes" id="UP001633002">
    <property type="component" value="Unassembled WGS sequence"/>
</dbReference>
<proteinExistence type="predicted"/>
<dbReference type="PROSITE" id="PS51867">
    <property type="entry name" value="ZF_RING_GID"/>
    <property type="match status" value="1"/>
</dbReference>
<gene>
    <name evidence="9" type="ORF">R1sor_023402</name>
</gene>
<evidence type="ECO:0000259" key="7">
    <source>
        <dbReference type="PROSITE" id="PS50897"/>
    </source>
</evidence>
<reference evidence="9 10" key="1">
    <citation type="submission" date="2024-09" db="EMBL/GenBank/DDBJ databases">
        <title>Chromosome-scale assembly of Riccia sorocarpa.</title>
        <authorList>
            <person name="Paukszto L."/>
        </authorList>
    </citation>
    <scope>NUCLEOTIDE SEQUENCE [LARGE SCALE GENOMIC DNA]</scope>
    <source>
        <strain evidence="9">LP-2024</strain>
        <tissue evidence="9">Aerial parts of the thallus</tissue>
    </source>
</reference>
<dbReference type="InterPro" id="IPR013083">
    <property type="entry name" value="Znf_RING/FYVE/PHD"/>
</dbReference>
<dbReference type="Gene3D" id="3.30.40.10">
    <property type="entry name" value="Zinc/RING finger domain, C3HC4 (zinc finger)"/>
    <property type="match status" value="1"/>
</dbReference>
<dbReference type="InterPro" id="IPR037683">
    <property type="entry name" value="Rmd5_dRing"/>
</dbReference>
<dbReference type="InterPro" id="IPR001841">
    <property type="entry name" value="Znf_RING"/>
</dbReference>
<dbReference type="PANTHER" id="PTHR12170">
    <property type="entry name" value="MACROPHAGE ERYTHROBLAST ATTACHER-RELATED"/>
    <property type="match status" value="1"/>
</dbReference>
<feature type="domain" description="CTLH" evidence="7">
    <location>
        <begin position="167"/>
        <end position="224"/>
    </location>
</feature>
<dbReference type="InterPro" id="IPR006594">
    <property type="entry name" value="LisH"/>
</dbReference>
<comment type="subcellular location">
    <subcellularLocation>
        <location evidence="1">Cytoplasm</location>
    </subcellularLocation>
</comment>
<evidence type="ECO:0000256" key="3">
    <source>
        <dbReference type="ARBA" id="ARBA00022723"/>
    </source>
</evidence>
<feature type="zinc finger region" description="RING-Gid-type" evidence="6">
    <location>
        <begin position="346"/>
        <end position="389"/>
    </location>
</feature>
<feature type="domain" description="RING-Gid-type" evidence="8">
    <location>
        <begin position="346"/>
        <end position="389"/>
    </location>
</feature>
<dbReference type="InterPro" id="IPR045098">
    <property type="entry name" value="Fyv10_fam"/>
</dbReference>
<organism evidence="9 10">
    <name type="scientific">Riccia sorocarpa</name>
    <dbReference type="NCBI Taxonomy" id="122646"/>
    <lineage>
        <taxon>Eukaryota</taxon>
        <taxon>Viridiplantae</taxon>
        <taxon>Streptophyta</taxon>
        <taxon>Embryophyta</taxon>
        <taxon>Marchantiophyta</taxon>
        <taxon>Marchantiopsida</taxon>
        <taxon>Marchantiidae</taxon>
        <taxon>Marchantiales</taxon>
        <taxon>Ricciaceae</taxon>
        <taxon>Riccia</taxon>
    </lineage>
</organism>
<evidence type="ECO:0000256" key="4">
    <source>
        <dbReference type="ARBA" id="ARBA00022771"/>
    </source>
</evidence>
<evidence type="ECO:0000256" key="2">
    <source>
        <dbReference type="ARBA" id="ARBA00022490"/>
    </source>
</evidence>
<dbReference type="InterPro" id="IPR013144">
    <property type="entry name" value="CRA_dom"/>
</dbReference>
<keyword evidence="2" id="KW-0963">Cytoplasm</keyword>
<dbReference type="GO" id="GO:0005737">
    <property type="term" value="C:cytoplasm"/>
    <property type="evidence" value="ECO:0007669"/>
    <property type="project" value="UniProtKB-SubCell"/>
</dbReference>
<dbReference type="AlphaFoldDB" id="A0ABD3GPC5"/>
<dbReference type="SMART" id="SM00668">
    <property type="entry name" value="CTLH"/>
    <property type="match status" value="1"/>
</dbReference>
<dbReference type="InterPro" id="IPR006595">
    <property type="entry name" value="CTLH_C"/>
</dbReference>
<dbReference type="SMART" id="SM00757">
    <property type="entry name" value="CRA"/>
    <property type="match status" value="1"/>
</dbReference>
<evidence type="ECO:0000259" key="8">
    <source>
        <dbReference type="PROSITE" id="PS51867"/>
    </source>
</evidence>
<dbReference type="CDD" id="cd16652">
    <property type="entry name" value="dRING_Rmd5p-like"/>
    <property type="match status" value="1"/>
</dbReference>
<evidence type="ECO:0000313" key="10">
    <source>
        <dbReference type="Proteomes" id="UP001633002"/>
    </source>
</evidence>
<dbReference type="InterPro" id="IPR044063">
    <property type="entry name" value="ZF_RING_GID"/>
</dbReference>
<dbReference type="PROSITE" id="PS50896">
    <property type="entry name" value="LISH"/>
    <property type="match status" value="1"/>
</dbReference>
<evidence type="ECO:0000256" key="6">
    <source>
        <dbReference type="PROSITE-ProRule" id="PRU01215"/>
    </source>
</evidence>
<dbReference type="InterPro" id="IPR024964">
    <property type="entry name" value="CTLH/CRA"/>
</dbReference>
<protein>
    <submittedName>
        <fullName evidence="9">Uncharacterized protein</fullName>
    </submittedName>
</protein>
<dbReference type="SMART" id="SM00184">
    <property type="entry name" value="RING"/>
    <property type="match status" value="1"/>
</dbReference>
<keyword evidence="4 6" id="KW-0863">Zinc-finger</keyword>
<name>A0ABD3GPC5_9MARC</name>
<keyword evidence="10" id="KW-1185">Reference proteome</keyword>
<dbReference type="PROSITE" id="PS50897">
    <property type="entry name" value="CTLH"/>
    <property type="match status" value="1"/>
</dbReference>
<dbReference type="FunFam" id="3.30.40.10:FF:000143">
    <property type="entry name" value="Regulator of gluconeogenesis Rmd5"/>
    <property type="match status" value="1"/>
</dbReference>
<dbReference type="SUPFAM" id="SSF57850">
    <property type="entry name" value="RING/U-box"/>
    <property type="match status" value="1"/>
</dbReference>
<keyword evidence="5" id="KW-0862">Zinc</keyword>